<dbReference type="InterPro" id="IPR058664">
    <property type="entry name" value="ARB_00930-like_C"/>
</dbReference>
<proteinExistence type="predicted"/>
<accession>A0A5N7BVE1</accession>
<dbReference type="SUPFAM" id="SSF56601">
    <property type="entry name" value="beta-lactamase/transpeptidase-like"/>
    <property type="match status" value="1"/>
</dbReference>
<keyword evidence="1" id="KW-0732">Signal</keyword>
<sequence>MYHLPFVLLSAFLLINAAAQAAGVCPLLGPVYPAPKQFSNNTTFDAAAQKISNKLDEAIRSAFGSQNPVFDANATSLALQIFSVEDSTPLLQYYYTSTLTQTATTGVRVVDENTVFRIGSVTKLLTVFLFLIEKGNVLFHEPVIKYVPELREAADDLRRNGIEKEVRIDYVCWEEVTIGELASQLSGISRQYALGDLSLGTSKLVSVGFSQLPEADIPPCGPPLSPCDRTQFFHGLLRRHPVVPSASTPIYSNAAFQILAYALEEMIGKSFPELLQRDLIDALGLTRSSTGKPADEYGIIPFNATTSLWSLDIREEIPAGGIYSSLKDMSTVGRAILNSTLLPLPLTRQWLKPASHTSYLSYSVGAPWEIYSFTEPRMIDLYTKAGQIGLYSSILAVSPDHDVGFAILAAGPGAAEVTTMVSDIIATTTVPALEQVAKEEAHKRFSGTYSLTNGSDFSVTITVDGGPGLKVMQWINKSHNMSEAIKAAYGLTESTDVSIRLYPTGLQTSKKISFRSVIPSLIQGSSQGIGPFTRSCRTWMAVDGMVYGSVGVDEFVFEIDHRGRATAVSPRAMRVSLPRLLSESSMRGN</sequence>
<feature type="domain" description="Beta-lactamase-related" evidence="2">
    <location>
        <begin position="108"/>
        <end position="414"/>
    </location>
</feature>
<dbReference type="Proteomes" id="UP000326877">
    <property type="component" value="Unassembled WGS sequence"/>
</dbReference>
<dbReference type="EMBL" id="ML735330">
    <property type="protein sequence ID" value="KAE8385613.1"/>
    <property type="molecule type" value="Genomic_DNA"/>
</dbReference>
<dbReference type="InterPro" id="IPR001466">
    <property type="entry name" value="Beta-lactam-related"/>
</dbReference>
<dbReference type="OrthoDB" id="10250282at2759"/>
<dbReference type="Pfam" id="PF00144">
    <property type="entry name" value="Beta-lactamase"/>
    <property type="match status" value="1"/>
</dbReference>
<dbReference type="PANTHER" id="PTHR22935:SF97">
    <property type="entry name" value="BETA-LACTAMASE-RELATED DOMAIN-CONTAINING PROTEIN"/>
    <property type="match status" value="1"/>
</dbReference>
<gene>
    <name evidence="4" type="ORF">BDV23DRAFT_176100</name>
</gene>
<feature type="domain" description="Beta-lactamase-like ARB-00930-like C-terminal" evidence="3">
    <location>
        <begin position="437"/>
        <end position="579"/>
    </location>
</feature>
<evidence type="ECO:0000259" key="2">
    <source>
        <dbReference type="Pfam" id="PF00144"/>
    </source>
</evidence>
<dbReference type="AlphaFoldDB" id="A0A5N7BVE1"/>
<dbReference type="InterPro" id="IPR012338">
    <property type="entry name" value="Beta-lactam/transpept-like"/>
</dbReference>
<evidence type="ECO:0000259" key="3">
    <source>
        <dbReference type="Pfam" id="PF26335"/>
    </source>
</evidence>
<evidence type="ECO:0000256" key="1">
    <source>
        <dbReference type="SAM" id="SignalP"/>
    </source>
</evidence>
<reference evidence="4" key="1">
    <citation type="submission" date="2019-04" db="EMBL/GenBank/DDBJ databases">
        <title>Friends and foes A comparative genomics studyof 23 Aspergillus species from section Flavi.</title>
        <authorList>
            <consortium name="DOE Joint Genome Institute"/>
            <person name="Kjaerbolling I."/>
            <person name="Vesth T."/>
            <person name="Frisvad J.C."/>
            <person name="Nybo J.L."/>
            <person name="Theobald S."/>
            <person name="Kildgaard S."/>
            <person name="Isbrandt T."/>
            <person name="Kuo A."/>
            <person name="Sato A."/>
            <person name="Lyhne E.K."/>
            <person name="Kogle M.E."/>
            <person name="Wiebenga A."/>
            <person name="Kun R.S."/>
            <person name="Lubbers R.J."/>
            <person name="Makela M.R."/>
            <person name="Barry K."/>
            <person name="Chovatia M."/>
            <person name="Clum A."/>
            <person name="Daum C."/>
            <person name="Haridas S."/>
            <person name="He G."/>
            <person name="LaButti K."/>
            <person name="Lipzen A."/>
            <person name="Mondo S."/>
            <person name="Riley R."/>
            <person name="Salamov A."/>
            <person name="Simmons B.A."/>
            <person name="Magnuson J.K."/>
            <person name="Henrissat B."/>
            <person name="Mortensen U.H."/>
            <person name="Larsen T.O."/>
            <person name="Devries R.P."/>
            <person name="Grigoriev I.V."/>
            <person name="Machida M."/>
            <person name="Baker S.E."/>
            <person name="Andersen M.R."/>
        </authorList>
    </citation>
    <scope>NUCLEOTIDE SEQUENCE [LARGE SCALE GENOMIC DNA]</scope>
    <source>
        <strain evidence="4">IBT 14317</strain>
    </source>
</reference>
<dbReference type="Pfam" id="PF26335">
    <property type="entry name" value="ARB_00930_C"/>
    <property type="match status" value="1"/>
</dbReference>
<protein>
    <submittedName>
        <fullName evidence="4">Beta-lactamase/transpeptidase-like protein</fullName>
    </submittedName>
</protein>
<evidence type="ECO:0000313" key="4">
    <source>
        <dbReference type="EMBL" id="KAE8385613.1"/>
    </source>
</evidence>
<feature type="signal peptide" evidence="1">
    <location>
        <begin position="1"/>
        <end position="21"/>
    </location>
</feature>
<name>A0A5N7BVE1_PETAA</name>
<organism evidence="4">
    <name type="scientific">Petromyces alliaceus</name>
    <name type="common">Aspergillus alliaceus</name>
    <dbReference type="NCBI Taxonomy" id="209559"/>
    <lineage>
        <taxon>Eukaryota</taxon>
        <taxon>Fungi</taxon>
        <taxon>Dikarya</taxon>
        <taxon>Ascomycota</taxon>
        <taxon>Pezizomycotina</taxon>
        <taxon>Eurotiomycetes</taxon>
        <taxon>Eurotiomycetidae</taxon>
        <taxon>Eurotiales</taxon>
        <taxon>Aspergillaceae</taxon>
        <taxon>Aspergillus</taxon>
        <taxon>Aspergillus subgen. Circumdati</taxon>
    </lineage>
</organism>
<dbReference type="Gene3D" id="3.40.710.10">
    <property type="entry name" value="DD-peptidase/beta-lactamase superfamily"/>
    <property type="match status" value="1"/>
</dbReference>
<dbReference type="InterPro" id="IPR051478">
    <property type="entry name" value="Beta-lactamase-like_AB/R"/>
</dbReference>
<feature type="chain" id="PRO_5024912424" evidence="1">
    <location>
        <begin position="22"/>
        <end position="589"/>
    </location>
</feature>
<dbReference type="PANTHER" id="PTHR22935">
    <property type="entry name" value="PENICILLIN-BINDING PROTEIN"/>
    <property type="match status" value="1"/>
</dbReference>